<dbReference type="PROSITE" id="PS50943">
    <property type="entry name" value="HTH_CROC1"/>
    <property type="match status" value="1"/>
</dbReference>
<dbReference type="Pfam" id="PF01381">
    <property type="entry name" value="HTH_3"/>
    <property type="match status" value="1"/>
</dbReference>
<keyword evidence="1" id="KW-0238">DNA-binding</keyword>
<evidence type="ECO:0000313" key="2">
    <source>
        <dbReference type="EMBL" id="BCR35223.1"/>
    </source>
</evidence>
<organism evidence="2 3">
    <name type="scientific">Mariniplasma anaerobium</name>
    <dbReference type="NCBI Taxonomy" id="2735436"/>
    <lineage>
        <taxon>Bacteria</taxon>
        <taxon>Bacillati</taxon>
        <taxon>Mycoplasmatota</taxon>
        <taxon>Mollicutes</taxon>
        <taxon>Acholeplasmatales</taxon>
        <taxon>Acholeplasmataceae</taxon>
        <taxon>Mariniplasma</taxon>
    </lineage>
</organism>
<accession>A0A7U9XWG0</accession>
<sequence length="208" mass="24291">MSISENIKICRIQNNLTQKQLGEKVFVSDKTISKWESNRSVPDVDTIKRLAEILNVEYDVLIDGEEARSKQDTMSTKIRKISIKYSRQIISGLILLFMLILSNLINDDIAYFIIYFSIIGFTLLQIFNSSKWYLIGLLIALMQLSDEMNTYLHFDFDLWFLSLFLLGIFIILIIFLIKLVKNLRVKDYFLISVFLGNLFVVIFILFMS</sequence>
<dbReference type="AlphaFoldDB" id="A0A7U9XWG0"/>
<dbReference type="EMBL" id="AP024412">
    <property type="protein sequence ID" value="BCR35223.1"/>
    <property type="molecule type" value="Genomic_DNA"/>
</dbReference>
<dbReference type="PANTHER" id="PTHR46558:SF11">
    <property type="entry name" value="HTH-TYPE TRANSCRIPTIONAL REGULATOR XRE"/>
    <property type="match status" value="1"/>
</dbReference>
<keyword evidence="3" id="KW-1185">Reference proteome</keyword>
<dbReference type="KEGG" id="manr:MPAN_001160"/>
<gene>
    <name evidence="2" type="ORF">MPAN_001160</name>
</gene>
<dbReference type="PANTHER" id="PTHR46558">
    <property type="entry name" value="TRACRIPTIONAL REGULATORY PROTEIN-RELATED-RELATED"/>
    <property type="match status" value="1"/>
</dbReference>
<reference evidence="2" key="1">
    <citation type="submission" date="2021-01" db="EMBL/GenBank/DDBJ databases">
        <title>Draft genome sequence of Acholeplasmataceae bacterium strain Mahy22.</title>
        <authorList>
            <person name="Watanabe M."/>
            <person name="Kojima H."/>
            <person name="Fukui M."/>
        </authorList>
    </citation>
    <scope>NUCLEOTIDE SEQUENCE</scope>
    <source>
        <strain evidence="2">Mahy22</strain>
    </source>
</reference>
<dbReference type="Proteomes" id="UP000620133">
    <property type="component" value="Chromosome"/>
</dbReference>
<dbReference type="InterPro" id="IPR010982">
    <property type="entry name" value="Lambda_DNA-bd_dom_sf"/>
</dbReference>
<dbReference type="SUPFAM" id="SSF47413">
    <property type="entry name" value="lambda repressor-like DNA-binding domains"/>
    <property type="match status" value="1"/>
</dbReference>
<evidence type="ECO:0000313" key="3">
    <source>
        <dbReference type="Proteomes" id="UP000620133"/>
    </source>
</evidence>
<dbReference type="InterPro" id="IPR001387">
    <property type="entry name" value="Cro/C1-type_HTH"/>
</dbReference>
<name>A0A7U9XWG0_9MOLU</name>
<proteinExistence type="predicted"/>
<dbReference type="CDD" id="cd00093">
    <property type="entry name" value="HTH_XRE"/>
    <property type="match status" value="1"/>
</dbReference>
<dbReference type="RefSeq" id="WP_176239096.1">
    <property type="nucleotide sequence ID" value="NZ_AP024412.1"/>
</dbReference>
<dbReference type="GO" id="GO:0003677">
    <property type="term" value="F:DNA binding"/>
    <property type="evidence" value="ECO:0007669"/>
    <property type="project" value="UniProtKB-KW"/>
</dbReference>
<protein>
    <submittedName>
        <fullName evidence="2">Uncharacterized protein</fullName>
    </submittedName>
</protein>
<evidence type="ECO:0000256" key="1">
    <source>
        <dbReference type="ARBA" id="ARBA00023125"/>
    </source>
</evidence>
<dbReference type="Gene3D" id="1.10.260.40">
    <property type="entry name" value="lambda repressor-like DNA-binding domains"/>
    <property type="match status" value="1"/>
</dbReference>
<dbReference type="SMART" id="SM00530">
    <property type="entry name" value="HTH_XRE"/>
    <property type="match status" value="1"/>
</dbReference>